<reference evidence="3" key="1">
    <citation type="submission" date="2020-05" db="EMBL/GenBank/DDBJ databases">
        <authorList>
            <person name="Chiriac C."/>
            <person name="Salcher M."/>
            <person name="Ghai R."/>
            <person name="Kavagutti S V."/>
        </authorList>
    </citation>
    <scope>NUCLEOTIDE SEQUENCE</scope>
</reference>
<dbReference type="AlphaFoldDB" id="A0A6J6DEC4"/>
<dbReference type="InterPro" id="IPR008160">
    <property type="entry name" value="Collagen"/>
</dbReference>
<dbReference type="PANTHER" id="PTHR37456">
    <property type="entry name" value="SI:CH211-266K2.1"/>
    <property type="match status" value="1"/>
</dbReference>
<dbReference type="PANTHER" id="PTHR37456:SF3">
    <property type="entry name" value="COLLAGEN ALPHA-1(XXV) CHAIN"/>
    <property type="match status" value="1"/>
</dbReference>
<organism evidence="3">
    <name type="scientific">freshwater metagenome</name>
    <dbReference type="NCBI Taxonomy" id="449393"/>
    <lineage>
        <taxon>unclassified sequences</taxon>
        <taxon>metagenomes</taxon>
        <taxon>ecological metagenomes</taxon>
    </lineage>
</organism>
<evidence type="ECO:0000256" key="2">
    <source>
        <dbReference type="SAM" id="MobiDB-lite"/>
    </source>
</evidence>
<proteinExistence type="predicted"/>
<sequence length="301" mass="28739">MALSLVLVLVLAPTAIAAPNLSNKAAGRTGTTVVNTILSGVGVPSKTVGINGDFYIDTKNANLYGPKTNGVWKLTTSLRALPTKVNPTVPGATGTTGAAGTAGAAGVIGPRGLPGAIGATGAAGLPGIAGTNGLPGATGTNGLPGAAGAPGTAGAPGAAGTNGSISASQSSISFAALLPGTAGSTTVSNAFGSFEAGKSYVVRVLIRTFDVNASAPSYGIGLSIAADGGAPGITTSYVVSTGSVYSGTNRVNVSVIADVVLNGVSVATPYSLIATLTSGSNFEASISASGTYTKIQVGVIG</sequence>
<protein>
    <submittedName>
        <fullName evidence="3">Unannotated protein</fullName>
    </submittedName>
</protein>
<name>A0A6J6DEC4_9ZZZZ</name>
<evidence type="ECO:0000313" key="3">
    <source>
        <dbReference type="EMBL" id="CAB4560603.1"/>
    </source>
</evidence>
<gene>
    <name evidence="3" type="ORF">UFOPK1643_00141</name>
</gene>
<dbReference type="Pfam" id="PF01391">
    <property type="entry name" value="Collagen"/>
    <property type="match status" value="1"/>
</dbReference>
<keyword evidence="1" id="KW-0677">Repeat</keyword>
<feature type="region of interest" description="Disordered" evidence="2">
    <location>
        <begin position="141"/>
        <end position="160"/>
    </location>
</feature>
<dbReference type="InterPro" id="IPR050938">
    <property type="entry name" value="Collagen_Structural_Proteins"/>
</dbReference>
<evidence type="ECO:0000256" key="1">
    <source>
        <dbReference type="ARBA" id="ARBA00022737"/>
    </source>
</evidence>
<accession>A0A6J6DEC4</accession>
<dbReference type="EMBL" id="CAEZTK010000005">
    <property type="protein sequence ID" value="CAB4560603.1"/>
    <property type="molecule type" value="Genomic_DNA"/>
</dbReference>